<organism evidence="8 9">
    <name type="scientific">Corynebacterium suranareeae</name>
    <dbReference type="NCBI Taxonomy" id="2506452"/>
    <lineage>
        <taxon>Bacteria</taxon>
        <taxon>Bacillati</taxon>
        <taxon>Actinomycetota</taxon>
        <taxon>Actinomycetes</taxon>
        <taxon>Mycobacteriales</taxon>
        <taxon>Corynebacteriaceae</taxon>
        <taxon>Corynebacterium</taxon>
    </lineage>
</organism>
<keyword evidence="4" id="KW-0804">Transcription</keyword>
<dbReference type="KEGG" id="csur:N24_1104"/>
<dbReference type="Gene3D" id="1.10.10.60">
    <property type="entry name" value="Homeodomain-like"/>
    <property type="match status" value="1"/>
</dbReference>
<accession>A0A160PPG5</accession>
<proteinExistence type="predicted"/>
<dbReference type="InterPro" id="IPR018062">
    <property type="entry name" value="HTH_AraC-typ_CS"/>
</dbReference>
<dbReference type="GO" id="GO:0043565">
    <property type="term" value="F:sequence-specific DNA binding"/>
    <property type="evidence" value="ECO:0007669"/>
    <property type="project" value="InterPro"/>
</dbReference>
<dbReference type="InterPro" id="IPR018060">
    <property type="entry name" value="HTH_AraC"/>
</dbReference>
<dbReference type="SMART" id="SM00342">
    <property type="entry name" value="HTH_ARAC"/>
    <property type="match status" value="1"/>
</dbReference>
<name>A0A160PPG5_9CORY</name>
<dbReference type="PROSITE" id="PS00041">
    <property type="entry name" value="HTH_ARAC_FAMILY_1"/>
    <property type="match status" value="1"/>
</dbReference>
<keyword evidence="1" id="KW-0678">Repressor</keyword>
<dbReference type="AlphaFoldDB" id="A0A160PPG5"/>
<keyword evidence="2" id="KW-0805">Transcription regulation</keyword>
<dbReference type="InterPro" id="IPR009057">
    <property type="entry name" value="Homeodomain-like_sf"/>
</dbReference>
<evidence type="ECO:0000256" key="6">
    <source>
        <dbReference type="ARBA" id="ARBA00079449"/>
    </source>
</evidence>
<keyword evidence="3" id="KW-0238">DNA-binding</keyword>
<dbReference type="Pfam" id="PF12833">
    <property type="entry name" value="HTH_18"/>
    <property type="match status" value="1"/>
</dbReference>
<evidence type="ECO:0000256" key="3">
    <source>
        <dbReference type="ARBA" id="ARBA00023125"/>
    </source>
</evidence>
<dbReference type="PANTHER" id="PTHR11019">
    <property type="entry name" value="HTH-TYPE TRANSCRIPTIONAL REGULATOR NIMR"/>
    <property type="match status" value="1"/>
</dbReference>
<feature type="domain" description="HTH araC/xylS-type" evidence="7">
    <location>
        <begin position="177"/>
        <end position="274"/>
    </location>
</feature>
<evidence type="ECO:0000313" key="8">
    <source>
        <dbReference type="EMBL" id="BAU95366.1"/>
    </source>
</evidence>
<dbReference type="GO" id="GO:0003700">
    <property type="term" value="F:DNA-binding transcription factor activity"/>
    <property type="evidence" value="ECO:0007669"/>
    <property type="project" value="InterPro"/>
</dbReference>
<evidence type="ECO:0000256" key="4">
    <source>
        <dbReference type="ARBA" id="ARBA00023163"/>
    </source>
</evidence>
<reference evidence="8 9" key="1">
    <citation type="submission" date="2016-02" db="EMBL/GenBank/DDBJ databases">
        <title>Corynebacterium glutamicum N24 whole genome sequencing project.</title>
        <authorList>
            <person name="Matsutani M."/>
            <person name="Nangtapong N."/>
            <person name="Yakushi T."/>
            <person name="Matsushita K."/>
        </authorList>
    </citation>
    <scope>NUCLEOTIDE SEQUENCE [LARGE SCALE GENOMIC DNA]</scope>
    <source>
        <strain evidence="8 9">N24</strain>
    </source>
</reference>
<evidence type="ECO:0000313" key="9">
    <source>
        <dbReference type="Proteomes" id="UP000218244"/>
    </source>
</evidence>
<evidence type="ECO:0000256" key="1">
    <source>
        <dbReference type="ARBA" id="ARBA00022491"/>
    </source>
</evidence>
<dbReference type="InterPro" id="IPR011051">
    <property type="entry name" value="RmlC_Cupin_sf"/>
</dbReference>
<keyword evidence="9" id="KW-1185">Reference proteome</keyword>
<evidence type="ECO:0000259" key="7">
    <source>
        <dbReference type="PROSITE" id="PS01124"/>
    </source>
</evidence>
<sequence length="396" mass="43538">MRHYLLGIRFFWQTPEGGVEKQNAFKNALLNESLAILRMRNVTSFRRYEVSVTYIDEFACSEDEIMSSASLLWCHSGVSTVRFGERIFTLVAGDLLFAPEEVQVTDDSQGLVLDIRFDVLNIVGPARRIHLGHIWNDRLTFEYSRSLLGKGTLSPDIAKLFTDRVPTPPLPAPRKARAVAQILVSNPADQTSLEEFAEMQGVSARTLQRQFLKSTGYSFSEWRAAQRVCVAASLLAHDFSISVVASLVGFAATSSLTRAFRRHTGSTPSTFSSGQIGMGAAGQPPRIPATTTFAEAHQDQQLWIYSGTATVTTPGYCRFMGQGDMVTIPAGTQTRIDVAAGSIAFPVPVGLDEWGMDLARVVAVNNQQQKALTALEQSEWSQLSEELLNTPIPVKM</sequence>
<dbReference type="FunFam" id="1.10.10.60:FF:000132">
    <property type="entry name" value="AraC family transcriptional regulator"/>
    <property type="match status" value="1"/>
</dbReference>
<dbReference type="EMBL" id="AP017369">
    <property type="protein sequence ID" value="BAU95366.1"/>
    <property type="molecule type" value="Genomic_DNA"/>
</dbReference>
<dbReference type="PROSITE" id="PS01124">
    <property type="entry name" value="HTH_ARAC_FAMILY_2"/>
    <property type="match status" value="1"/>
</dbReference>
<protein>
    <recommendedName>
        <fullName evidence="5">HTH-type transcriptional regulator RipA</fullName>
    </recommendedName>
    <alternativeName>
        <fullName evidence="6">Repressor of iron proteins A</fullName>
    </alternativeName>
</protein>
<dbReference type="PANTHER" id="PTHR11019:SF199">
    <property type="entry name" value="HTH-TYPE TRANSCRIPTIONAL REGULATOR NIMR"/>
    <property type="match status" value="1"/>
</dbReference>
<evidence type="ECO:0000256" key="5">
    <source>
        <dbReference type="ARBA" id="ARBA00074140"/>
    </source>
</evidence>
<dbReference type="SUPFAM" id="SSF46689">
    <property type="entry name" value="Homeodomain-like"/>
    <property type="match status" value="2"/>
</dbReference>
<gene>
    <name evidence="8" type="primary">ripA</name>
    <name evidence="8" type="ORF">N24_1104</name>
</gene>
<dbReference type="Proteomes" id="UP000218244">
    <property type="component" value="Chromosome"/>
</dbReference>
<dbReference type="SUPFAM" id="SSF51182">
    <property type="entry name" value="RmlC-like cupins"/>
    <property type="match status" value="1"/>
</dbReference>
<evidence type="ECO:0000256" key="2">
    <source>
        <dbReference type="ARBA" id="ARBA00023015"/>
    </source>
</evidence>